<sequence>MPSVLLESYTGSNHSQGIAVGRLYRDIVGLSKRTKAKYSLLKQRLEGLISDLEQWHSIFDPSGYLLTRLVSGKVDDCTQADDYLSNYRELAGGSSLCLATAAQTAQTVLLDHTAIQDAVDPNIVLSQVKEISQLLSISDPFSLGFLKCLGVLRSNNRQFQCKIANQQITLSSNPIVPHRQLRAQEHPARNHNPAARKYRRNEPTHLIGFEQLQPSSGHSARFADVHNIYSLGVCLLEIGLWTFFVELASGSDEEPCPRALLDICLELGIRNKPQAALRIKREAGGSRES</sequence>
<gene>
    <name evidence="1" type="ORF">BDCG_04902</name>
</gene>
<dbReference type="RefSeq" id="XP_045276633.1">
    <property type="nucleotide sequence ID" value="XM_045420544.1"/>
</dbReference>
<organism evidence="1 2">
    <name type="scientific">Ajellomyces dermatitidis (strain ER-3 / ATCC MYA-2586)</name>
    <name type="common">Blastomyces dermatitidis</name>
    <dbReference type="NCBI Taxonomy" id="559297"/>
    <lineage>
        <taxon>Eukaryota</taxon>
        <taxon>Fungi</taxon>
        <taxon>Dikarya</taxon>
        <taxon>Ascomycota</taxon>
        <taxon>Pezizomycotina</taxon>
        <taxon>Eurotiomycetes</taxon>
        <taxon>Eurotiomycetidae</taxon>
        <taxon>Onygenales</taxon>
        <taxon>Ajellomycetaceae</taxon>
        <taxon>Blastomyces</taxon>
    </lineage>
</organism>
<dbReference type="GeneID" id="69026972"/>
<accession>A0ABP2F3T2</accession>
<protein>
    <recommendedName>
        <fullName evidence="3">Protein kinase domain-containing protein</fullName>
    </recommendedName>
</protein>
<evidence type="ECO:0008006" key="3">
    <source>
        <dbReference type="Google" id="ProtNLM"/>
    </source>
</evidence>
<proteinExistence type="predicted"/>
<evidence type="ECO:0000313" key="1">
    <source>
        <dbReference type="EMBL" id="EEQ89782.2"/>
    </source>
</evidence>
<name>A0ABP2F3T2_AJEDR</name>
<keyword evidence="2" id="KW-1185">Reference proteome</keyword>
<dbReference type="EMBL" id="EQ999977">
    <property type="protein sequence ID" value="EEQ89782.2"/>
    <property type="molecule type" value="Genomic_DNA"/>
</dbReference>
<reference evidence="2" key="1">
    <citation type="journal article" date="2015" name="PLoS Genet.">
        <title>The dynamic genome and transcriptome of the human fungal pathogen Blastomyces and close relative Emmonsia.</title>
        <authorList>
            <person name="Munoz J.F."/>
            <person name="Gauthier G.M."/>
            <person name="Desjardins C.A."/>
            <person name="Gallo J.E."/>
            <person name="Holder J."/>
            <person name="Sullivan T.D."/>
            <person name="Marty A.J."/>
            <person name="Carmen J.C."/>
            <person name="Chen Z."/>
            <person name="Ding L."/>
            <person name="Gujja S."/>
            <person name="Magrini V."/>
            <person name="Misas E."/>
            <person name="Mitreva M."/>
            <person name="Priest M."/>
            <person name="Saif S."/>
            <person name="Whiston E.A."/>
            <person name="Young S."/>
            <person name="Zeng Q."/>
            <person name="Goldman W.E."/>
            <person name="Mardis E.R."/>
            <person name="Taylor J.W."/>
            <person name="McEwen J.G."/>
            <person name="Clay O.K."/>
            <person name="Klein B.S."/>
            <person name="Cuomo C.A."/>
        </authorList>
    </citation>
    <scope>NUCLEOTIDE SEQUENCE [LARGE SCALE GENOMIC DNA]</scope>
    <source>
        <strain evidence="2">ER-3 / ATCC MYA-2586</strain>
    </source>
</reference>
<evidence type="ECO:0000313" key="2">
    <source>
        <dbReference type="Proteomes" id="UP000002039"/>
    </source>
</evidence>
<dbReference type="Proteomes" id="UP000002039">
    <property type="component" value="Unassembled WGS sequence"/>
</dbReference>